<dbReference type="EMBL" id="FNLL01000007">
    <property type="protein sequence ID" value="SDU38895.1"/>
    <property type="molecule type" value="Genomic_DNA"/>
</dbReference>
<dbReference type="AlphaFoldDB" id="A0A1H2I4K5"/>
<name>A0A1H2I4K5_9BACT</name>
<reference evidence="2" key="1">
    <citation type="submission" date="2016-10" db="EMBL/GenBank/DDBJ databases">
        <authorList>
            <person name="Varghese N."/>
            <person name="Submissions S."/>
        </authorList>
    </citation>
    <scope>NUCLEOTIDE SEQUENCE [LARGE SCALE GENOMIC DNA]</scope>
    <source>
        <strain evidence="2">DSM 3384</strain>
    </source>
</reference>
<dbReference type="Proteomes" id="UP000199608">
    <property type="component" value="Unassembled WGS sequence"/>
</dbReference>
<keyword evidence="2" id="KW-1185">Reference proteome</keyword>
<organism evidence="1 2">
    <name type="scientific">Desulfobacula phenolica</name>
    <dbReference type="NCBI Taxonomy" id="90732"/>
    <lineage>
        <taxon>Bacteria</taxon>
        <taxon>Pseudomonadati</taxon>
        <taxon>Thermodesulfobacteriota</taxon>
        <taxon>Desulfobacteria</taxon>
        <taxon>Desulfobacterales</taxon>
        <taxon>Desulfobacteraceae</taxon>
        <taxon>Desulfobacula</taxon>
    </lineage>
</organism>
<protein>
    <submittedName>
        <fullName evidence="1">Uncharacterized protein</fullName>
    </submittedName>
</protein>
<accession>A0A1H2I4K5</accession>
<evidence type="ECO:0000313" key="1">
    <source>
        <dbReference type="EMBL" id="SDU38895.1"/>
    </source>
</evidence>
<sequence>MNLKNKQHSKNKAVISIDNGKRKIVALFSEMLPGNKLVGELHPCLGIDIQASTFTPRREGFRVDVDFVDGDAFFFKRVVGMLSIFEPFTIGIMQKMVVNE</sequence>
<evidence type="ECO:0000313" key="2">
    <source>
        <dbReference type="Proteomes" id="UP000199608"/>
    </source>
</evidence>
<proteinExistence type="predicted"/>
<gene>
    <name evidence="1" type="ORF">SAMN04487931_107226</name>
</gene>